<dbReference type="GO" id="GO:0006154">
    <property type="term" value="P:adenosine catabolic process"/>
    <property type="evidence" value="ECO:0007669"/>
    <property type="project" value="TreeGrafter"/>
</dbReference>
<evidence type="ECO:0000256" key="9">
    <source>
        <dbReference type="ARBA" id="ARBA00023080"/>
    </source>
</evidence>
<evidence type="ECO:0000256" key="11">
    <source>
        <dbReference type="SAM" id="Coils"/>
    </source>
</evidence>
<dbReference type="InterPro" id="IPR001365">
    <property type="entry name" value="A_deaminase_dom"/>
</dbReference>
<dbReference type="GO" id="GO:0009168">
    <property type="term" value="P:purine ribonucleoside monophosphate biosynthetic process"/>
    <property type="evidence" value="ECO:0007669"/>
    <property type="project" value="InterPro"/>
</dbReference>
<evidence type="ECO:0000256" key="7">
    <source>
        <dbReference type="ARBA" id="ARBA00022801"/>
    </source>
</evidence>
<dbReference type="AlphaFoldDB" id="A0AAD3CH93"/>
<gene>
    <name evidence="13" type="ORF">CTEN210_01285</name>
</gene>
<accession>A0AAD3CH93</accession>
<comment type="caution">
    <text evidence="13">The sequence shown here is derived from an EMBL/GenBank/DDBJ whole genome shotgun (WGS) entry which is preliminary data.</text>
</comment>
<dbReference type="GO" id="GO:0006166">
    <property type="term" value="P:purine ribonucleoside salvage"/>
    <property type="evidence" value="ECO:0007669"/>
    <property type="project" value="UniProtKB-KW"/>
</dbReference>
<dbReference type="InterPro" id="IPR006330">
    <property type="entry name" value="Ado/ade_deaminase"/>
</dbReference>
<dbReference type="SUPFAM" id="SSF51556">
    <property type="entry name" value="Metallo-dependent hydrolases"/>
    <property type="match status" value="1"/>
</dbReference>
<evidence type="ECO:0000256" key="10">
    <source>
        <dbReference type="ARBA" id="ARBA00048787"/>
    </source>
</evidence>
<dbReference type="GO" id="GO:0046872">
    <property type="term" value="F:metal ion binding"/>
    <property type="evidence" value="ECO:0007669"/>
    <property type="project" value="UniProtKB-KW"/>
</dbReference>
<dbReference type="GO" id="GO:0004000">
    <property type="term" value="F:adenosine deaminase activity"/>
    <property type="evidence" value="ECO:0007669"/>
    <property type="project" value="TreeGrafter"/>
</dbReference>
<reference evidence="13 14" key="1">
    <citation type="journal article" date="2021" name="Sci. Rep.">
        <title>The genome of the diatom Chaetoceros tenuissimus carries an ancient integrated fragment of an extant virus.</title>
        <authorList>
            <person name="Hongo Y."/>
            <person name="Kimura K."/>
            <person name="Takaki Y."/>
            <person name="Yoshida Y."/>
            <person name="Baba S."/>
            <person name="Kobayashi G."/>
            <person name="Nagasaki K."/>
            <person name="Hano T."/>
            <person name="Tomaru Y."/>
        </authorList>
    </citation>
    <scope>NUCLEOTIDE SEQUENCE [LARGE SCALE GENOMIC DNA]</scope>
    <source>
        <strain evidence="13 14">NIES-3715</strain>
    </source>
</reference>
<organism evidence="13 14">
    <name type="scientific">Chaetoceros tenuissimus</name>
    <dbReference type="NCBI Taxonomy" id="426638"/>
    <lineage>
        <taxon>Eukaryota</taxon>
        <taxon>Sar</taxon>
        <taxon>Stramenopiles</taxon>
        <taxon>Ochrophyta</taxon>
        <taxon>Bacillariophyta</taxon>
        <taxon>Coscinodiscophyceae</taxon>
        <taxon>Chaetocerotophycidae</taxon>
        <taxon>Chaetocerotales</taxon>
        <taxon>Chaetocerotaceae</taxon>
        <taxon>Chaetoceros</taxon>
    </lineage>
</organism>
<evidence type="ECO:0000259" key="12">
    <source>
        <dbReference type="Pfam" id="PF00962"/>
    </source>
</evidence>
<comment type="similarity">
    <text evidence="3">Belongs to the metallo-dependent hydrolases superfamily. Adenosine and AMP deaminases family.</text>
</comment>
<name>A0AAD3CH93_9STRA</name>
<evidence type="ECO:0000256" key="3">
    <source>
        <dbReference type="ARBA" id="ARBA00006676"/>
    </source>
</evidence>
<dbReference type="PANTHER" id="PTHR11409:SF42">
    <property type="entry name" value="ADENOSINE DEAMINASE-LIKE PROTEIN"/>
    <property type="match status" value="1"/>
</dbReference>
<dbReference type="PANTHER" id="PTHR11409">
    <property type="entry name" value="ADENOSINE DEAMINASE"/>
    <property type="match status" value="1"/>
</dbReference>
<keyword evidence="7" id="KW-0378">Hydrolase</keyword>
<evidence type="ECO:0000256" key="4">
    <source>
        <dbReference type="ARBA" id="ARBA00018099"/>
    </source>
</evidence>
<dbReference type="PROSITE" id="PS00485">
    <property type="entry name" value="A_DEAMINASE"/>
    <property type="match status" value="1"/>
</dbReference>
<comment type="pathway">
    <text evidence="2">Purine metabolism; purine nucleoside salvage.</text>
</comment>
<dbReference type="Gene3D" id="3.20.20.140">
    <property type="entry name" value="Metal-dependent hydrolases"/>
    <property type="match status" value="1"/>
</dbReference>
<comment type="catalytic activity">
    <reaction evidence="10">
        <text>N(6)-methyl-AMP + H2O + H(+) = IMP + methylamine</text>
        <dbReference type="Rhea" id="RHEA:16001"/>
        <dbReference type="ChEBI" id="CHEBI:15377"/>
        <dbReference type="ChEBI" id="CHEBI:15378"/>
        <dbReference type="ChEBI" id="CHEBI:58053"/>
        <dbReference type="ChEBI" id="CHEBI:59338"/>
        <dbReference type="ChEBI" id="CHEBI:144842"/>
    </reaction>
    <physiologicalReaction direction="left-to-right" evidence="10">
        <dbReference type="Rhea" id="RHEA:16002"/>
    </physiologicalReaction>
</comment>
<evidence type="ECO:0000256" key="6">
    <source>
        <dbReference type="ARBA" id="ARBA00022726"/>
    </source>
</evidence>
<comment type="cofactor">
    <cofactor evidence="1">
        <name>Zn(2+)</name>
        <dbReference type="ChEBI" id="CHEBI:29105"/>
    </cofactor>
</comment>
<feature type="domain" description="Adenosine deaminase" evidence="12">
    <location>
        <begin position="36"/>
        <end position="428"/>
    </location>
</feature>
<keyword evidence="6" id="KW-0660">Purine salvage</keyword>
<protein>
    <recommendedName>
        <fullName evidence="4">Adenosine deaminase</fullName>
    </recommendedName>
</protein>
<dbReference type="InterPro" id="IPR032466">
    <property type="entry name" value="Metal_Hydrolase"/>
</dbReference>
<keyword evidence="8" id="KW-0862">Zinc</keyword>
<evidence type="ECO:0000256" key="1">
    <source>
        <dbReference type="ARBA" id="ARBA00001947"/>
    </source>
</evidence>
<dbReference type="Proteomes" id="UP001054902">
    <property type="component" value="Unassembled WGS sequence"/>
</dbReference>
<sequence>MSALSSTSQRYEDLKAQIEQKSFTKESMTKFIQQLPKIELHAHLNGCIRESTLASLASERNVKLSSLLHDLQQETHFTEEEKMNESPQEKVNKKRRSLLECFEIFTEIGLCVTDLVALKQICIEALEDFAKQGVVYLELRSTPKVLLDTMYGTKATKKDYIDTILKCMADFEEQDQERYKREMEDVKQNANASSQSLPRLPMTCRYIVSINRAESFEVAQEHTQLAMEYAKKSKYVVGLDLSGSPLKNSFTELEPCFRMAKDAGLKTSIHCGEIPCEKGVDNETDDALIEFSYRDTKKILDFEPDRLGHALLFTDEMYEALERGKKIPIECCPTSNVMTLELATHYEGDLVHGLRRHPRLSKWLENDYPCSINTDDPGIFNTDSSLEFLLLVDAFGFQNPARIVSIVMDSIDHAFESDDFKAKMTGLVTSKINGILY</sequence>
<dbReference type="GO" id="GO:0046103">
    <property type="term" value="P:inosine biosynthetic process"/>
    <property type="evidence" value="ECO:0007669"/>
    <property type="project" value="TreeGrafter"/>
</dbReference>
<keyword evidence="5" id="KW-0479">Metal-binding</keyword>
<dbReference type="EMBL" id="BLLK01000020">
    <property type="protein sequence ID" value="GFH44811.1"/>
    <property type="molecule type" value="Genomic_DNA"/>
</dbReference>
<dbReference type="Pfam" id="PF00962">
    <property type="entry name" value="A_deaminase"/>
    <property type="match status" value="1"/>
</dbReference>
<evidence type="ECO:0000256" key="5">
    <source>
        <dbReference type="ARBA" id="ARBA00022723"/>
    </source>
</evidence>
<feature type="coiled-coil region" evidence="11">
    <location>
        <begin position="169"/>
        <end position="196"/>
    </location>
</feature>
<keyword evidence="14" id="KW-1185">Reference proteome</keyword>
<keyword evidence="9" id="KW-0546">Nucleotide metabolism</keyword>
<keyword evidence="11" id="KW-0175">Coiled coil</keyword>
<proteinExistence type="inferred from homology"/>
<evidence type="ECO:0000256" key="2">
    <source>
        <dbReference type="ARBA" id="ARBA00005058"/>
    </source>
</evidence>
<dbReference type="GO" id="GO:0009117">
    <property type="term" value="P:nucleotide metabolic process"/>
    <property type="evidence" value="ECO:0007669"/>
    <property type="project" value="UniProtKB-KW"/>
</dbReference>
<evidence type="ECO:0000256" key="8">
    <source>
        <dbReference type="ARBA" id="ARBA00022833"/>
    </source>
</evidence>
<evidence type="ECO:0000313" key="13">
    <source>
        <dbReference type="EMBL" id="GFH44811.1"/>
    </source>
</evidence>
<evidence type="ECO:0000313" key="14">
    <source>
        <dbReference type="Proteomes" id="UP001054902"/>
    </source>
</evidence>
<dbReference type="InterPro" id="IPR006650">
    <property type="entry name" value="A/AMP_deam_AS"/>
</dbReference>